<protein>
    <submittedName>
        <fullName evidence="2">Uncharacterized protein</fullName>
    </submittedName>
</protein>
<feature type="region of interest" description="Disordered" evidence="1">
    <location>
        <begin position="47"/>
        <end position="67"/>
    </location>
</feature>
<dbReference type="Proteomes" id="UP000885750">
    <property type="component" value="Unassembled WGS sequence"/>
</dbReference>
<evidence type="ECO:0000313" key="2">
    <source>
        <dbReference type="EMBL" id="HFC91408.1"/>
    </source>
</evidence>
<reference evidence="2" key="1">
    <citation type="journal article" date="2020" name="mSystems">
        <title>Genome- and Community-Level Interaction Insights into Carbon Utilization and Element Cycling Functions of Hydrothermarchaeota in Hydrothermal Sediment.</title>
        <authorList>
            <person name="Zhou Z."/>
            <person name="Liu Y."/>
            <person name="Xu W."/>
            <person name="Pan J."/>
            <person name="Luo Z.H."/>
            <person name="Li M."/>
        </authorList>
    </citation>
    <scope>NUCLEOTIDE SEQUENCE [LARGE SCALE GENOMIC DNA]</scope>
    <source>
        <strain evidence="2">HyVt-493</strain>
    </source>
</reference>
<dbReference type="AlphaFoldDB" id="A0A7V2T130"/>
<proteinExistence type="predicted"/>
<organism evidence="2">
    <name type="scientific">Leucothrix mucor</name>
    <dbReference type="NCBI Taxonomy" id="45248"/>
    <lineage>
        <taxon>Bacteria</taxon>
        <taxon>Pseudomonadati</taxon>
        <taxon>Pseudomonadota</taxon>
        <taxon>Gammaproteobacteria</taxon>
        <taxon>Thiotrichales</taxon>
        <taxon>Thiotrichaceae</taxon>
        <taxon>Leucothrix</taxon>
    </lineage>
</organism>
<sequence length="67" mass="7342">MILPILLALLLLLESSQSLRRATMGYQLKVGQVTSWQITRTLRQAQGTSPSVDSGHRFLSLSKGTGE</sequence>
<gene>
    <name evidence="2" type="ORF">ENJ51_01200</name>
</gene>
<name>A0A7V2T130_LEUMU</name>
<accession>A0A7V2T130</accession>
<comment type="caution">
    <text evidence="2">The sequence shown here is derived from an EMBL/GenBank/DDBJ whole genome shotgun (WGS) entry which is preliminary data.</text>
</comment>
<evidence type="ECO:0000256" key="1">
    <source>
        <dbReference type="SAM" id="MobiDB-lite"/>
    </source>
</evidence>
<dbReference type="EMBL" id="DRMS01000045">
    <property type="protein sequence ID" value="HFC91408.1"/>
    <property type="molecule type" value="Genomic_DNA"/>
</dbReference>